<dbReference type="SUPFAM" id="SSF142906">
    <property type="entry name" value="YjbR-like"/>
    <property type="match status" value="1"/>
</dbReference>
<protein>
    <submittedName>
        <fullName evidence="1">YjbR protein</fullName>
    </submittedName>
</protein>
<keyword evidence="2" id="KW-1185">Reference proteome</keyword>
<dbReference type="OrthoDB" id="8479417at2"/>
<evidence type="ECO:0000313" key="1">
    <source>
        <dbReference type="EMBL" id="SCL34218.1"/>
    </source>
</evidence>
<name>A0A1C6SXJ4_9ACTN</name>
<dbReference type="InterPro" id="IPR058532">
    <property type="entry name" value="YjbR/MT2646/Rv2570-like"/>
</dbReference>
<dbReference type="InterPro" id="IPR038056">
    <property type="entry name" value="YjbR-like_sf"/>
</dbReference>
<accession>A0A1C6SXJ4</accession>
<dbReference type="RefSeq" id="WP_091087706.1">
    <property type="nucleotide sequence ID" value="NZ_FMHT01000003.1"/>
</dbReference>
<reference evidence="1 2" key="1">
    <citation type="submission" date="2016-06" db="EMBL/GenBank/DDBJ databases">
        <authorList>
            <person name="Kjaerup R.B."/>
            <person name="Dalgaard T.S."/>
            <person name="Juul-Madsen H.R."/>
        </authorList>
    </citation>
    <scope>NUCLEOTIDE SEQUENCE [LARGE SCALE GENOMIC DNA]</scope>
    <source>
        <strain evidence="1 2">DSM 43818</strain>
    </source>
</reference>
<proteinExistence type="predicted"/>
<sequence length="134" mass="14880">MPHPIMFDEADPILSRLRALALAFPDAAEKISHGRPAFFTTKVFAYYGGSVKVDGVYRQHEHSVLVLVDPDERAALLEEDHCFVPAYLGSSGWIGVDLTDDTDWDEVDELLDASYRGTAGSRRVAVLDSRRSRA</sequence>
<dbReference type="EMBL" id="FMHT01000003">
    <property type="protein sequence ID" value="SCL34218.1"/>
    <property type="molecule type" value="Genomic_DNA"/>
</dbReference>
<dbReference type="Pfam" id="PF04237">
    <property type="entry name" value="YjbR"/>
    <property type="match status" value="1"/>
</dbReference>
<dbReference type="AlphaFoldDB" id="A0A1C6SXJ4"/>
<dbReference type="Gene3D" id="3.90.1150.30">
    <property type="match status" value="1"/>
</dbReference>
<gene>
    <name evidence="1" type="ORF">GA0070616_4913</name>
</gene>
<dbReference type="Proteomes" id="UP000199699">
    <property type="component" value="Unassembled WGS sequence"/>
</dbReference>
<organism evidence="1 2">
    <name type="scientific">Micromonospora nigra</name>
    <dbReference type="NCBI Taxonomy" id="145857"/>
    <lineage>
        <taxon>Bacteria</taxon>
        <taxon>Bacillati</taxon>
        <taxon>Actinomycetota</taxon>
        <taxon>Actinomycetes</taxon>
        <taxon>Micromonosporales</taxon>
        <taxon>Micromonosporaceae</taxon>
        <taxon>Micromonospora</taxon>
    </lineage>
</organism>
<evidence type="ECO:0000313" key="2">
    <source>
        <dbReference type="Proteomes" id="UP000199699"/>
    </source>
</evidence>